<accession>A0ACC1NU90</accession>
<reference evidence="1" key="1">
    <citation type="submission" date="2022-08" db="EMBL/GenBank/DDBJ databases">
        <title>Genome Sequence of Lecanicillium fungicola.</title>
        <authorList>
            <person name="Buettner E."/>
        </authorList>
    </citation>
    <scope>NUCLEOTIDE SEQUENCE</scope>
    <source>
        <strain evidence="1">Babe33</strain>
    </source>
</reference>
<gene>
    <name evidence="1" type="ORF">NQ176_g1744</name>
</gene>
<organism evidence="1 2">
    <name type="scientific">Zarea fungicola</name>
    <dbReference type="NCBI Taxonomy" id="93591"/>
    <lineage>
        <taxon>Eukaryota</taxon>
        <taxon>Fungi</taxon>
        <taxon>Dikarya</taxon>
        <taxon>Ascomycota</taxon>
        <taxon>Pezizomycotina</taxon>
        <taxon>Sordariomycetes</taxon>
        <taxon>Hypocreomycetidae</taxon>
        <taxon>Hypocreales</taxon>
        <taxon>Cordycipitaceae</taxon>
        <taxon>Zarea</taxon>
    </lineage>
</organism>
<dbReference type="Proteomes" id="UP001143910">
    <property type="component" value="Unassembled WGS sequence"/>
</dbReference>
<sequence length="177" mass="19613">MPSERSRYSRRHGGHEPTLSDRFEKFIDKIDPLSMDSTRQTDTALIQHRDHHNHGHQGNSNNQRYRGESPSPRHTYSDHKSANLRHHSSGKHSKRHSQRHSESFSSSQAMKSAAITAAIEALRARHDKDKVIRVATAAAASVAVDAAIGSKKDGKSVKHMAESTVAGLAIGKWANKK</sequence>
<keyword evidence="2" id="KW-1185">Reference proteome</keyword>
<proteinExistence type="predicted"/>
<evidence type="ECO:0000313" key="1">
    <source>
        <dbReference type="EMBL" id="KAJ2981903.1"/>
    </source>
</evidence>
<protein>
    <submittedName>
        <fullName evidence="1">Uncharacterized protein</fullName>
    </submittedName>
</protein>
<name>A0ACC1NU90_9HYPO</name>
<dbReference type="EMBL" id="JANJQO010000105">
    <property type="protein sequence ID" value="KAJ2981903.1"/>
    <property type="molecule type" value="Genomic_DNA"/>
</dbReference>
<comment type="caution">
    <text evidence="1">The sequence shown here is derived from an EMBL/GenBank/DDBJ whole genome shotgun (WGS) entry which is preliminary data.</text>
</comment>
<evidence type="ECO:0000313" key="2">
    <source>
        <dbReference type="Proteomes" id="UP001143910"/>
    </source>
</evidence>